<dbReference type="InterPro" id="IPR013078">
    <property type="entry name" value="His_Pase_superF_clade-1"/>
</dbReference>
<dbReference type="SMART" id="SM00855">
    <property type="entry name" value="PGAM"/>
    <property type="match status" value="1"/>
</dbReference>
<sequence length="155" mass="17180">MDLILWRHAEARDGSPDLERQLTRKGSQQAKEMAEFLNLHLAKNTLVWTSEASRSIQTAAFLNRPSSVQAALNPTCNSSDILPLLLAQHKQPLLVVGHQPWLGEIWEHCMSGGVAHSDYWSIKKGAFVWLKLKMQAEGLDCKLVAALAPAFLGVI</sequence>
<dbReference type="EMBL" id="CP091511">
    <property type="protein sequence ID" value="UOO89293.1"/>
    <property type="molecule type" value="Genomic_DNA"/>
</dbReference>
<dbReference type="RefSeq" id="WP_058356993.1">
    <property type="nucleotide sequence ID" value="NZ_CABKVG010000010.1"/>
</dbReference>
<dbReference type="InterPro" id="IPR029033">
    <property type="entry name" value="His_PPase_superfam"/>
</dbReference>
<reference evidence="1 2" key="1">
    <citation type="journal article" date="2022" name="Res Sq">
        <title>Evolution of multicellular longitudinally dividing oral cavity symbionts (Neisseriaceae).</title>
        <authorList>
            <person name="Nyongesa S."/>
            <person name="Weber P."/>
            <person name="Bernet E."/>
            <person name="Pullido F."/>
            <person name="Nieckarz M."/>
            <person name="Delaby M."/>
            <person name="Nieves C."/>
            <person name="Viehboeck T."/>
            <person name="Krause N."/>
            <person name="Rivera-Millot A."/>
            <person name="Nakamura A."/>
            <person name="Vischer N."/>
            <person name="VanNieuwenhze M."/>
            <person name="Brun Y."/>
            <person name="Cava F."/>
            <person name="Bulgheresi S."/>
            <person name="Veyrier F."/>
        </authorList>
    </citation>
    <scope>NUCLEOTIDE SEQUENCE [LARGE SCALE GENOMIC DNA]</scope>
    <source>
        <strain evidence="1 2">SN4</strain>
    </source>
</reference>
<evidence type="ECO:0000313" key="1">
    <source>
        <dbReference type="EMBL" id="UOO89293.1"/>
    </source>
</evidence>
<dbReference type="SUPFAM" id="SSF53254">
    <property type="entry name" value="Phosphoglycerate mutase-like"/>
    <property type="match status" value="1"/>
</dbReference>
<dbReference type="Gene3D" id="3.40.50.1240">
    <property type="entry name" value="Phosphoglycerate mutase-like"/>
    <property type="match status" value="1"/>
</dbReference>
<evidence type="ECO:0000313" key="2">
    <source>
        <dbReference type="Proteomes" id="UP000832011"/>
    </source>
</evidence>
<gene>
    <name evidence="1" type="ORF">LVJ82_17920</name>
</gene>
<protein>
    <submittedName>
        <fullName evidence="1">Histidine phosphatase family protein</fullName>
    </submittedName>
</protein>
<organism evidence="1 2">
    <name type="scientific">Vitreoscilla massiliensis</name>
    <dbReference type="NCBI Taxonomy" id="1689272"/>
    <lineage>
        <taxon>Bacteria</taxon>
        <taxon>Pseudomonadati</taxon>
        <taxon>Pseudomonadota</taxon>
        <taxon>Betaproteobacteria</taxon>
        <taxon>Neisseriales</taxon>
        <taxon>Neisseriaceae</taxon>
        <taxon>Vitreoscilla</taxon>
    </lineage>
</organism>
<proteinExistence type="predicted"/>
<name>A0ABY4E1U9_9NEIS</name>
<dbReference type="Pfam" id="PF00300">
    <property type="entry name" value="His_Phos_1"/>
    <property type="match status" value="1"/>
</dbReference>
<dbReference type="Proteomes" id="UP000832011">
    <property type="component" value="Chromosome"/>
</dbReference>
<accession>A0ABY4E1U9</accession>
<dbReference type="CDD" id="cd07067">
    <property type="entry name" value="HP_PGM_like"/>
    <property type="match status" value="1"/>
</dbReference>
<keyword evidence="2" id="KW-1185">Reference proteome</keyword>